<feature type="compositionally biased region" description="Pro residues" evidence="2">
    <location>
        <begin position="338"/>
        <end position="347"/>
    </location>
</feature>
<dbReference type="InterPro" id="IPR014752">
    <property type="entry name" value="Arrestin-like_C"/>
</dbReference>
<dbReference type="Pfam" id="PF00339">
    <property type="entry name" value="Arrestin_N"/>
    <property type="match status" value="1"/>
</dbReference>
<feature type="compositionally biased region" description="Polar residues" evidence="2">
    <location>
        <begin position="428"/>
        <end position="441"/>
    </location>
</feature>
<reference evidence="5" key="1">
    <citation type="submission" date="2016-05" db="EMBL/GenBank/DDBJ databases">
        <title>Comparative genomics of biotechnologically important yeasts.</title>
        <authorList>
            <consortium name="DOE Joint Genome Institute"/>
            <person name="Riley R."/>
            <person name="Haridas S."/>
            <person name="Wolfe K.H."/>
            <person name="Lopes M.R."/>
            <person name="Hittinger C.T."/>
            <person name="Goker M."/>
            <person name="Salamov A."/>
            <person name="Wisecaver J."/>
            <person name="Long T.M."/>
            <person name="Aerts A.L."/>
            <person name="Barry K."/>
            <person name="Choi C."/>
            <person name="Clum A."/>
            <person name="Coughlan A.Y."/>
            <person name="Deshpande S."/>
            <person name="Douglass A.P."/>
            <person name="Hanson S.J."/>
            <person name="Klenk H.-P."/>
            <person name="Labutti K."/>
            <person name="Lapidus A."/>
            <person name="Lindquist E."/>
            <person name="Lipzen A."/>
            <person name="Meier-Kolthoff J.P."/>
            <person name="Ohm R.A."/>
            <person name="Otillar R.P."/>
            <person name="Pangilinan J."/>
            <person name="Peng Y."/>
            <person name="Rokas A."/>
            <person name="Rosa C.A."/>
            <person name="Scheuner C."/>
            <person name="Sibirny A.A."/>
            <person name="Slot J.C."/>
            <person name="Stielow J.B."/>
            <person name="Sun H."/>
            <person name="Kurtzman C.P."/>
            <person name="Blackwell M."/>
            <person name="Grigoriev I.V."/>
            <person name="Jeffries T.W."/>
        </authorList>
    </citation>
    <scope>NUCLEOTIDE SEQUENCE [LARGE SCALE GENOMIC DNA]</scope>
    <source>
        <strain evidence="5">NRRL Y-12698</strain>
    </source>
</reference>
<feature type="domain" description="Arrestin-like N-terminal" evidence="3">
    <location>
        <begin position="33"/>
        <end position="147"/>
    </location>
</feature>
<feature type="compositionally biased region" description="Low complexity" evidence="2">
    <location>
        <begin position="489"/>
        <end position="515"/>
    </location>
</feature>
<keyword evidence="5" id="KW-1185">Reference proteome</keyword>
<proteinExistence type="predicted"/>
<sequence length="780" mass="84069">MKKAVHKLFPIAKPSKLWSNLKNEFTSTIDEFYINLDEPHHTWKPNDKISGTIILKLNKNMMDIHIALSLLGRIKLKNYPVNTSKKIDLFNHTIQIYGEDNASNGLSKGEHRFPFVVKLPGKNLYTSVDFVKGAIAYCLRASIRRTAASVSAAPSPLSDPPAQKAPTSPLLVCERSLAIINPINVAALPPQQPKTIVVNLNSSRKLMRTISSSATVHSNSSVGVLSESLSPAAPSANIGPRGKPFIKIAITTSARGYLRGEVIPITMTITHPQVKDELRLPIPHTNTGAILTLVRICRISPPTSTSAASVMSDTASTNGSVSHHSDIDPKYQINTPSPGVPSTPPTPSMSIDIEQTFRKDLTQVILPLYIDENSTQTVLRANLRVPVDAFPNISAPGVTFDYLVESCVNLAGKKLIPDREPADESRSDQQMSGVSGLSAGTPTAAAQEDSSATILNTDHLRRIKGVVRVCCSVVIGTERRERRLKAKELSQSQQQLHSASASPLADPLPLSPQSPGVRVESPLIPKATPDLAPHYSQVPPSHLHEPPGHYEQAIPMPTHEQGLSEKELLRLRAQSLMPSQPPAAPAPDLPHLVPTAPSFRFNHSGNAIGNANGLDLSQGAGTAPFEPVASGNFACAPGVLPAPSNIGISAVDDKIERERMRLRYMESNPPASLASSGMPFNDNPPNTVTSNQYFHTAISPLAPPAPSQYMMPPRAVSELGFPAANGAERSHTGANRFLSDLEGEEEFADNEEGMDYVPIYEETQSPVPSLNNPLVLQQLS</sequence>
<dbReference type="GO" id="GO:0031625">
    <property type="term" value="F:ubiquitin protein ligase binding"/>
    <property type="evidence" value="ECO:0007669"/>
    <property type="project" value="TreeGrafter"/>
</dbReference>
<dbReference type="RefSeq" id="XP_018983117.1">
    <property type="nucleotide sequence ID" value="XM_019130610.1"/>
</dbReference>
<dbReference type="GO" id="GO:0005886">
    <property type="term" value="C:plasma membrane"/>
    <property type="evidence" value="ECO:0007669"/>
    <property type="project" value="TreeGrafter"/>
</dbReference>
<protein>
    <recommendedName>
        <fullName evidence="1">pH-response regulator protein palF/RIM8</fullName>
    </recommendedName>
</protein>
<dbReference type="InterPro" id="IPR050357">
    <property type="entry name" value="Arrestin_domain-protein"/>
</dbReference>
<evidence type="ECO:0000313" key="5">
    <source>
        <dbReference type="Proteomes" id="UP000094336"/>
    </source>
</evidence>
<dbReference type="GO" id="GO:0030674">
    <property type="term" value="F:protein-macromolecule adaptor activity"/>
    <property type="evidence" value="ECO:0007669"/>
    <property type="project" value="TreeGrafter"/>
</dbReference>
<organism evidence="4 5">
    <name type="scientific">Babjeviella inositovora NRRL Y-12698</name>
    <dbReference type="NCBI Taxonomy" id="984486"/>
    <lineage>
        <taxon>Eukaryota</taxon>
        <taxon>Fungi</taxon>
        <taxon>Dikarya</taxon>
        <taxon>Ascomycota</taxon>
        <taxon>Saccharomycotina</taxon>
        <taxon>Pichiomycetes</taxon>
        <taxon>Serinales incertae sedis</taxon>
        <taxon>Babjeviella</taxon>
    </lineage>
</organism>
<dbReference type="EMBL" id="KV454438">
    <property type="protein sequence ID" value="ODQ77789.1"/>
    <property type="molecule type" value="Genomic_DNA"/>
</dbReference>
<dbReference type="InterPro" id="IPR011021">
    <property type="entry name" value="Arrestin-like_N"/>
</dbReference>
<dbReference type="SUPFAM" id="SSF81296">
    <property type="entry name" value="E set domains"/>
    <property type="match status" value="1"/>
</dbReference>
<dbReference type="STRING" id="984486.A0A1E3QJD3"/>
<feature type="compositionally biased region" description="Basic and acidic residues" evidence="2">
    <location>
        <begin position="418"/>
        <end position="427"/>
    </location>
</feature>
<dbReference type="GeneID" id="30148463"/>
<dbReference type="PANTHER" id="PTHR11188">
    <property type="entry name" value="ARRESTIN DOMAIN CONTAINING PROTEIN"/>
    <property type="match status" value="1"/>
</dbReference>
<gene>
    <name evidence="4" type="ORF">BABINDRAFT_168750</name>
</gene>
<dbReference type="OrthoDB" id="7785529at2759"/>
<feature type="region of interest" description="Disordered" evidence="2">
    <location>
        <begin position="485"/>
        <end position="547"/>
    </location>
</feature>
<evidence type="ECO:0000256" key="2">
    <source>
        <dbReference type="SAM" id="MobiDB-lite"/>
    </source>
</evidence>
<dbReference type="GO" id="GO:0005829">
    <property type="term" value="C:cytosol"/>
    <property type="evidence" value="ECO:0007669"/>
    <property type="project" value="TreeGrafter"/>
</dbReference>
<dbReference type="Gene3D" id="2.60.40.640">
    <property type="match status" value="1"/>
</dbReference>
<feature type="compositionally biased region" description="Polar residues" evidence="2">
    <location>
        <begin position="303"/>
        <end position="322"/>
    </location>
</feature>
<feature type="region of interest" description="Disordered" evidence="2">
    <location>
        <begin position="418"/>
        <end position="450"/>
    </location>
</feature>
<evidence type="ECO:0000256" key="1">
    <source>
        <dbReference type="ARBA" id="ARBA00040066"/>
    </source>
</evidence>
<accession>A0A1E3QJD3</accession>
<dbReference type="InterPro" id="IPR014756">
    <property type="entry name" value="Ig_E-set"/>
</dbReference>
<feature type="region of interest" description="Disordered" evidence="2">
    <location>
        <begin position="303"/>
        <end position="348"/>
    </location>
</feature>
<dbReference type="Proteomes" id="UP000094336">
    <property type="component" value="Unassembled WGS sequence"/>
</dbReference>
<evidence type="ECO:0000259" key="3">
    <source>
        <dbReference type="Pfam" id="PF00339"/>
    </source>
</evidence>
<dbReference type="AlphaFoldDB" id="A0A1E3QJD3"/>
<dbReference type="GO" id="GO:0070086">
    <property type="term" value="P:ubiquitin-dependent endocytosis"/>
    <property type="evidence" value="ECO:0007669"/>
    <property type="project" value="TreeGrafter"/>
</dbReference>
<evidence type="ECO:0000313" key="4">
    <source>
        <dbReference type="EMBL" id="ODQ77789.1"/>
    </source>
</evidence>
<name>A0A1E3QJD3_9ASCO</name>
<dbReference type="PANTHER" id="PTHR11188:SF161">
    <property type="entry name" value="PH-RESPONSE REGULATOR PROTEIN PALF_RIM8"/>
    <property type="match status" value="1"/>
</dbReference>